<evidence type="ECO:0000313" key="3">
    <source>
        <dbReference type="EMBL" id="QXJ24689.1"/>
    </source>
</evidence>
<proteinExistence type="predicted"/>
<evidence type="ECO:0000256" key="2">
    <source>
        <dbReference type="SAM" id="Phobius"/>
    </source>
</evidence>
<evidence type="ECO:0008006" key="5">
    <source>
        <dbReference type="Google" id="ProtNLM"/>
    </source>
</evidence>
<dbReference type="Gene3D" id="2.130.10.10">
    <property type="entry name" value="YVTN repeat-like/Quinoprotein amine dehydrogenase"/>
    <property type="match status" value="2"/>
</dbReference>
<feature type="compositionally biased region" description="Basic and acidic residues" evidence="1">
    <location>
        <begin position="1"/>
        <end position="13"/>
    </location>
</feature>
<keyword evidence="2" id="KW-0472">Membrane</keyword>
<name>A0ABX8R0U9_9ACTN</name>
<feature type="compositionally biased region" description="Low complexity" evidence="1">
    <location>
        <begin position="720"/>
        <end position="736"/>
    </location>
</feature>
<keyword evidence="4" id="KW-1185">Reference proteome</keyword>
<feature type="region of interest" description="Disordered" evidence="1">
    <location>
        <begin position="714"/>
        <end position="746"/>
    </location>
</feature>
<organism evidence="3 4">
    <name type="scientific">Actinomadura graeca</name>
    <dbReference type="NCBI Taxonomy" id="2750812"/>
    <lineage>
        <taxon>Bacteria</taxon>
        <taxon>Bacillati</taxon>
        <taxon>Actinomycetota</taxon>
        <taxon>Actinomycetes</taxon>
        <taxon>Streptosporangiales</taxon>
        <taxon>Thermomonosporaceae</taxon>
        <taxon>Actinomadura</taxon>
    </lineage>
</organism>
<sequence>MTARTPEQDEARPPAENGPADSRQVRRRLTFGVAGGLAGLPASLTPWQRAYEAWRSAGLDWRHGPPPAAPADTVVSAQAAEPVASAGPVESESAPVQAERAAPAARPRPVPVDEKVYSAAEAKQAAKRAAKAARRARRPAKPARTRGLRSGIAVTAGLVLVAGGVIVVLGRDAGEPAPPRPAAAVTADALFAADPAAASDGLVQDLAAIAADGATIVAAGTEGTGVEGGERAAFLRSADSGRAWRTARVRAANGTEPPLGDRPRLLSGGGGAWLALGRGTAGAVVWTSNDAGTWTRQPPDPAFRPADEVNALTRTAQGFVAVGGAAGKALVWSSADGRAWQRAEISGITGLDRVAASGTALVTHGTFSKKVTQKKRRRKVTRTVSGDGLWRSADGGRTWKAVTVPQAQGSYGATKGLAAVPGGFATVREGRRTTGRKKHRKTTRFGVVFTSADGQGWRAAGRFGGPGFTGVERLGGGAAGMAVLVRGKERAVLRSMDGRVWQPGGTVAGPPEVSGLAVAAGAVAVSGHEGGDAYLSGVDLASVPGAVHPERTIRSVAAAPGRVVAVGSTNGTTAVWSSPDGRRWARAGFPGSGGWLSEVAYGARGWLAVGRTSGASPGPLAMTSPDGASWTKAPFPSGPAPAAATAGPSGYVAVGTGAAWHSTDLAAWKRSDIDGNPMDVAATATGYVAVGGREKAPAAWTSPDGLKWTPVNLPAPPAAGPAAPASGSAAPGGAPATGPPSGPLTEVAAHGNTVIALGQGAMPLVSADGGATWTPRALGAGAAATAVAATTTGFAAAGTAGGDAAVWTSPDGVSWRRVPAAGLGGPGDQRLTALTPVGGDLLGIGTSADHRGEAALLWRAVAP</sequence>
<feature type="transmembrane region" description="Helical" evidence="2">
    <location>
        <begin position="147"/>
        <end position="170"/>
    </location>
</feature>
<accession>A0ABX8R0U9</accession>
<keyword evidence="2" id="KW-1133">Transmembrane helix</keyword>
<evidence type="ECO:0000256" key="1">
    <source>
        <dbReference type="SAM" id="MobiDB-lite"/>
    </source>
</evidence>
<feature type="region of interest" description="Disordered" evidence="1">
    <location>
        <begin position="59"/>
        <end position="110"/>
    </location>
</feature>
<gene>
    <name evidence="3" type="ORF">AGRA3207_006065</name>
</gene>
<evidence type="ECO:0000313" key="4">
    <source>
        <dbReference type="Proteomes" id="UP001049518"/>
    </source>
</evidence>
<dbReference type="EMBL" id="CP059572">
    <property type="protein sequence ID" value="QXJ24689.1"/>
    <property type="molecule type" value="Genomic_DNA"/>
</dbReference>
<reference evidence="3" key="1">
    <citation type="submission" date="2020-07" db="EMBL/GenBank/DDBJ databases">
        <authorList>
            <person name="Tarantini F.S."/>
            <person name="Hong K.W."/>
            <person name="Chan K.G."/>
        </authorList>
    </citation>
    <scope>NUCLEOTIDE SEQUENCE</scope>
    <source>
        <strain evidence="3">32-07</strain>
    </source>
</reference>
<feature type="region of interest" description="Disordered" evidence="1">
    <location>
        <begin position="1"/>
        <end position="26"/>
    </location>
</feature>
<feature type="compositionally biased region" description="Low complexity" evidence="1">
    <location>
        <begin position="94"/>
        <end position="107"/>
    </location>
</feature>
<dbReference type="InterPro" id="IPR015943">
    <property type="entry name" value="WD40/YVTN_repeat-like_dom_sf"/>
</dbReference>
<protein>
    <recommendedName>
        <fullName evidence="5">Exo-alpha-sialidase</fullName>
    </recommendedName>
</protein>
<dbReference type="RefSeq" id="WP_231330579.1">
    <property type="nucleotide sequence ID" value="NZ_CP059572.1"/>
</dbReference>
<dbReference type="SUPFAM" id="SSF110296">
    <property type="entry name" value="Oligoxyloglucan reducing end-specific cellobiohydrolase"/>
    <property type="match status" value="2"/>
</dbReference>
<dbReference type="Proteomes" id="UP001049518">
    <property type="component" value="Chromosome"/>
</dbReference>
<keyword evidence="2" id="KW-0812">Transmembrane</keyword>